<dbReference type="EMBL" id="JACEIK010003554">
    <property type="protein sequence ID" value="MCD9642191.1"/>
    <property type="molecule type" value="Genomic_DNA"/>
</dbReference>
<sequence length="104" mass="11771">MNSAVCSLERQPNRLLAPSACEDHIVPYATSKNLSQIKQRKYVIAKMNKLGKTVYCLVQKHLEPKPETNPRNFEGKLSLGAKILQVGELEKIFKQSLVLEMMKS</sequence>
<protein>
    <recommendedName>
        <fullName evidence="3">HNH homing endonuclease</fullName>
    </recommendedName>
</protein>
<keyword evidence="2" id="KW-1185">Reference proteome</keyword>
<dbReference type="Proteomes" id="UP000823775">
    <property type="component" value="Unassembled WGS sequence"/>
</dbReference>
<evidence type="ECO:0000313" key="1">
    <source>
        <dbReference type="EMBL" id="MCD9642191.1"/>
    </source>
</evidence>
<evidence type="ECO:0000313" key="2">
    <source>
        <dbReference type="Proteomes" id="UP000823775"/>
    </source>
</evidence>
<organism evidence="1 2">
    <name type="scientific">Datura stramonium</name>
    <name type="common">Jimsonweed</name>
    <name type="synonym">Common thornapple</name>
    <dbReference type="NCBI Taxonomy" id="4076"/>
    <lineage>
        <taxon>Eukaryota</taxon>
        <taxon>Viridiplantae</taxon>
        <taxon>Streptophyta</taxon>
        <taxon>Embryophyta</taxon>
        <taxon>Tracheophyta</taxon>
        <taxon>Spermatophyta</taxon>
        <taxon>Magnoliopsida</taxon>
        <taxon>eudicotyledons</taxon>
        <taxon>Gunneridae</taxon>
        <taxon>Pentapetalae</taxon>
        <taxon>asterids</taxon>
        <taxon>lamiids</taxon>
        <taxon>Solanales</taxon>
        <taxon>Solanaceae</taxon>
        <taxon>Solanoideae</taxon>
        <taxon>Datureae</taxon>
        <taxon>Datura</taxon>
    </lineage>
</organism>
<reference evidence="1 2" key="1">
    <citation type="journal article" date="2021" name="BMC Genomics">
        <title>Datura genome reveals duplications of psychoactive alkaloid biosynthetic genes and high mutation rate following tissue culture.</title>
        <authorList>
            <person name="Rajewski A."/>
            <person name="Carter-House D."/>
            <person name="Stajich J."/>
            <person name="Litt A."/>
        </authorList>
    </citation>
    <scope>NUCLEOTIDE SEQUENCE [LARGE SCALE GENOMIC DNA]</scope>
    <source>
        <strain evidence="1">AR-01</strain>
    </source>
</reference>
<accession>A0ABS8V4V6</accession>
<proteinExistence type="predicted"/>
<comment type="caution">
    <text evidence="1">The sequence shown here is derived from an EMBL/GenBank/DDBJ whole genome shotgun (WGS) entry which is preliminary data.</text>
</comment>
<gene>
    <name evidence="1" type="ORF">HAX54_028874</name>
</gene>
<evidence type="ECO:0008006" key="3">
    <source>
        <dbReference type="Google" id="ProtNLM"/>
    </source>
</evidence>
<name>A0ABS8V4V6_DATST</name>